<proteinExistence type="predicted"/>
<comment type="caution">
    <text evidence="2">The sequence shown here is derived from an EMBL/GenBank/DDBJ whole genome shotgun (WGS) entry which is preliminary data.</text>
</comment>
<dbReference type="OrthoDB" id="9882555at2"/>
<protein>
    <submittedName>
        <fullName evidence="2">Uncharacterized protein</fullName>
    </submittedName>
</protein>
<feature type="chain" id="PRO_5006391866" evidence="1">
    <location>
        <begin position="25"/>
        <end position="151"/>
    </location>
</feature>
<evidence type="ECO:0000256" key="1">
    <source>
        <dbReference type="SAM" id="SignalP"/>
    </source>
</evidence>
<accession>A0A0R0B527</accession>
<dbReference type="Proteomes" id="UP000051757">
    <property type="component" value="Unassembled WGS sequence"/>
</dbReference>
<organism evidence="2 3">
    <name type="scientific">Stenotrophomonas beteli</name>
    <dbReference type="NCBI Taxonomy" id="3384461"/>
    <lineage>
        <taxon>Bacteria</taxon>
        <taxon>Pseudomonadati</taxon>
        <taxon>Pseudomonadota</taxon>
        <taxon>Gammaproteobacteria</taxon>
        <taxon>Lysobacterales</taxon>
        <taxon>Lysobacteraceae</taxon>
        <taxon>Stenotrophomonas</taxon>
        <taxon>Stenotrophomonas maltophilia group</taxon>
    </lineage>
</organism>
<feature type="signal peptide" evidence="1">
    <location>
        <begin position="1"/>
        <end position="24"/>
    </location>
</feature>
<evidence type="ECO:0000313" key="2">
    <source>
        <dbReference type="EMBL" id="KRG52405.1"/>
    </source>
</evidence>
<gene>
    <name evidence="2" type="ORF">ARC23_06345</name>
</gene>
<sequence length="151" mass="15805">MNRYALLITATSIAAVLGMQPVRADDGTTAGASSAWTLVRKEATDGSVGGCAVFPLAASRPYPFFIFEPGLAPTIGVSFSEVGNAGIGVQVDAHPEASDRRIILDRDTAVILEQIRAGGQRVTARDSVARNTFSTQGLLPLLDTCAMQAEP</sequence>
<reference evidence="2 3" key="1">
    <citation type="journal article" date="2016" name="Front. Microbiol.">
        <title>Genome Sequence of Type Strains of Genus Stenotrophomonas.</title>
        <authorList>
            <person name="Patil P.P."/>
            <person name="Midha S."/>
            <person name="Kumar S."/>
            <person name="Patil P.B."/>
        </authorList>
    </citation>
    <scope>NUCLEOTIDE SEQUENCE [LARGE SCALE GENOMIC DNA]</scope>
    <source>
        <strain evidence="2 3">LMG 978</strain>
    </source>
</reference>
<dbReference type="AlphaFoldDB" id="A0A0R0B527"/>
<keyword evidence="3" id="KW-1185">Reference proteome</keyword>
<keyword evidence="1" id="KW-0732">Signal</keyword>
<name>A0A0R0B527_9GAMM</name>
<evidence type="ECO:0000313" key="3">
    <source>
        <dbReference type="Proteomes" id="UP000051757"/>
    </source>
</evidence>
<dbReference type="EMBL" id="LLXV01000015">
    <property type="protein sequence ID" value="KRG52405.1"/>
    <property type="molecule type" value="Genomic_DNA"/>
</dbReference>